<evidence type="ECO:0000313" key="3">
    <source>
        <dbReference type="Proteomes" id="UP000203898"/>
    </source>
</evidence>
<dbReference type="RefSeq" id="YP_009640076.1">
    <property type="nucleotide sequence ID" value="NC_011335.1"/>
</dbReference>
<evidence type="ECO:0000256" key="1">
    <source>
        <dbReference type="SAM" id="MobiDB-lite"/>
    </source>
</evidence>
<sequence length="139" mass="15788">MKRSTFTKLSVRFVDVFGTEIIDIVGDLYDPWFCVADVERIVGAKVPDYGRRRVVDGDEFTDSEGVYAAILRSDRPKCVAFTRHAIANSFTNIFTLVSRTIDVEADKKKRKSGVKKNRRPKRKAKASDQLADLLRTMTI</sequence>
<dbReference type="KEGG" id="vg:26683633"/>
<proteinExistence type="predicted"/>
<accession>F2NZ17</accession>
<evidence type="ECO:0000313" key="2">
    <source>
        <dbReference type="EMBL" id="CCA61445.1"/>
    </source>
</evidence>
<feature type="region of interest" description="Disordered" evidence="1">
    <location>
        <begin position="106"/>
        <end position="128"/>
    </location>
</feature>
<organism evidence="2 3">
    <name type="scientific">Diadromus pulchellus ascovirus 4a</name>
    <dbReference type="NCBI Taxonomy" id="158683"/>
    <lineage>
        <taxon>Viruses</taxon>
        <taxon>Varidnaviria</taxon>
        <taxon>Bamfordvirae</taxon>
        <taxon>Nucleocytoviricota</taxon>
        <taxon>Megaviricetes</taxon>
        <taxon>Pimascovirales</taxon>
        <taxon>Pimascovirales incertae sedis</taxon>
        <taxon>Ascoviridae</taxon>
        <taxon>Toursvirus</taxon>
        <taxon>Toursvirus dptv1a</taxon>
    </lineage>
</organism>
<name>F2NZ17_9VIRU</name>
<dbReference type="GeneID" id="26683633"/>
<dbReference type="EMBL" id="CU469068">
    <property type="protein sequence ID" value="CCA61445.1"/>
    <property type="molecule type" value="Genomic_DNA"/>
</dbReference>
<reference evidence="2 3" key="1">
    <citation type="journal article" date="2009" name="PLoS ONE">
        <title>Symbiotic virus at the evolutionary intersection of three types of large DNA viruses; iridoviruses, ascoviruses, and ichnoviruses.</title>
        <authorList>
            <person name="Bigot Y."/>
            <person name="Renault S."/>
            <person name="Nicolas J."/>
            <person name="Moundras C."/>
            <person name="Demattei M.V."/>
            <person name="Samain S."/>
            <person name="Bideshi D.K."/>
            <person name="Federici B.A."/>
        </authorList>
    </citation>
    <scope>NUCLEOTIDE SEQUENCE [LARGE SCALE GENOMIC DNA]</scope>
</reference>
<protein>
    <submittedName>
        <fullName evidence="2">Complete DpAV4 genome</fullName>
    </submittedName>
</protein>
<keyword evidence="3" id="KW-1185">Reference proteome</keyword>
<feature type="compositionally biased region" description="Basic residues" evidence="1">
    <location>
        <begin position="108"/>
        <end position="124"/>
    </location>
</feature>
<dbReference type="Proteomes" id="UP000203898">
    <property type="component" value="Segment"/>
</dbReference>